<dbReference type="KEGG" id="ccas:EIB73_10775"/>
<dbReference type="InterPro" id="IPR001387">
    <property type="entry name" value="Cro/C1-type_HTH"/>
</dbReference>
<dbReference type="PROSITE" id="PS50943">
    <property type="entry name" value="HTH_CROC1"/>
    <property type="match status" value="1"/>
</dbReference>
<feature type="domain" description="HTH cro/C1-type" evidence="1">
    <location>
        <begin position="14"/>
        <end position="70"/>
    </location>
</feature>
<sequence length="77" mass="8695">MDKSKILIQVGKRIKEVRESKGISQIELVGRMEGNIDATNISRIESGRTNPTIITLYRISIALEISLSELFLMKFSN</sequence>
<dbReference type="InterPro" id="IPR010982">
    <property type="entry name" value="Lambda_DNA-bd_dom_sf"/>
</dbReference>
<protein>
    <submittedName>
        <fullName evidence="2">XRE family transcriptional regulator</fullName>
    </submittedName>
</protein>
<accession>A0A3G8XPB8</accession>
<evidence type="ECO:0000313" key="3">
    <source>
        <dbReference type="Proteomes" id="UP000270185"/>
    </source>
</evidence>
<evidence type="ECO:0000313" key="2">
    <source>
        <dbReference type="EMBL" id="AZI33637.1"/>
    </source>
</evidence>
<dbReference type="RefSeq" id="WP_125025278.1">
    <property type="nucleotide sequence ID" value="NZ_CP034159.1"/>
</dbReference>
<dbReference type="PANTHER" id="PTHR37038">
    <property type="entry name" value="TRANSCRIPTIONAL REGULATOR-RELATED"/>
    <property type="match status" value="1"/>
</dbReference>
<evidence type="ECO:0000259" key="1">
    <source>
        <dbReference type="PROSITE" id="PS50943"/>
    </source>
</evidence>
<dbReference type="OrthoDB" id="2902336at2"/>
<dbReference type="InterPro" id="IPR053163">
    <property type="entry name" value="HTH-type_regulator_Rgg"/>
</dbReference>
<dbReference type="SUPFAM" id="SSF47413">
    <property type="entry name" value="lambda repressor-like DNA-binding domains"/>
    <property type="match status" value="1"/>
</dbReference>
<gene>
    <name evidence="2" type="ORF">EIB73_10775</name>
</gene>
<dbReference type="EMBL" id="CP034159">
    <property type="protein sequence ID" value="AZI33637.1"/>
    <property type="molecule type" value="Genomic_DNA"/>
</dbReference>
<dbReference type="SMART" id="SM00530">
    <property type="entry name" value="HTH_XRE"/>
    <property type="match status" value="1"/>
</dbReference>
<reference evidence="3" key="1">
    <citation type="submission" date="2018-11" db="EMBL/GenBank/DDBJ databases">
        <title>Proposal to divide the Flavobacteriaceae and reorganize its genera based on Amino Acid Identity values calculated from whole genome sequences.</title>
        <authorList>
            <person name="Nicholson A.C."/>
            <person name="Gulvik C.A."/>
            <person name="Whitney A.M."/>
            <person name="Humrighouse B.W."/>
            <person name="Bell M."/>
            <person name="Holmes B."/>
            <person name="Steigerwalt A.G."/>
            <person name="Villarma A."/>
            <person name="Sheth M."/>
            <person name="Batra D."/>
            <person name="Pryor J."/>
            <person name="Bernardet J.-F."/>
            <person name="Hugo C."/>
            <person name="Kampfer P."/>
            <person name="Newman J.D."/>
            <person name="McQuiston J.R."/>
        </authorList>
    </citation>
    <scope>NUCLEOTIDE SEQUENCE [LARGE SCALE GENOMIC DNA]</scope>
    <source>
        <strain evidence="3">G0081</strain>
    </source>
</reference>
<dbReference type="Pfam" id="PF01381">
    <property type="entry name" value="HTH_3"/>
    <property type="match status" value="1"/>
</dbReference>
<dbReference type="Proteomes" id="UP000270185">
    <property type="component" value="Chromosome"/>
</dbReference>
<dbReference type="AlphaFoldDB" id="A0A3G8XPB8"/>
<proteinExistence type="predicted"/>
<organism evidence="2 3">
    <name type="scientific">Kaistella carnis</name>
    <dbReference type="NCBI Taxonomy" id="1241979"/>
    <lineage>
        <taxon>Bacteria</taxon>
        <taxon>Pseudomonadati</taxon>
        <taxon>Bacteroidota</taxon>
        <taxon>Flavobacteriia</taxon>
        <taxon>Flavobacteriales</taxon>
        <taxon>Weeksellaceae</taxon>
        <taxon>Chryseobacterium group</taxon>
        <taxon>Kaistella</taxon>
    </lineage>
</organism>
<name>A0A3G8XPB8_9FLAO</name>
<keyword evidence="3" id="KW-1185">Reference proteome</keyword>
<dbReference type="GO" id="GO:0003677">
    <property type="term" value="F:DNA binding"/>
    <property type="evidence" value="ECO:0007669"/>
    <property type="project" value="InterPro"/>
</dbReference>
<dbReference type="CDD" id="cd00093">
    <property type="entry name" value="HTH_XRE"/>
    <property type="match status" value="1"/>
</dbReference>
<dbReference type="Gene3D" id="1.10.260.40">
    <property type="entry name" value="lambda repressor-like DNA-binding domains"/>
    <property type="match status" value="1"/>
</dbReference>